<evidence type="ECO:0000256" key="4">
    <source>
        <dbReference type="ARBA" id="ARBA00022801"/>
    </source>
</evidence>
<dbReference type="GO" id="GO:0006508">
    <property type="term" value="P:proteolysis"/>
    <property type="evidence" value="ECO:0007669"/>
    <property type="project" value="UniProtKB-KW"/>
</dbReference>
<feature type="domain" description="LD-carboxypeptidase C-terminal" evidence="8">
    <location>
        <begin position="176"/>
        <end position="300"/>
    </location>
</feature>
<evidence type="ECO:0000256" key="2">
    <source>
        <dbReference type="ARBA" id="ARBA00022645"/>
    </source>
</evidence>
<proteinExistence type="inferred from homology"/>
<dbReference type="InterPro" id="IPR029062">
    <property type="entry name" value="Class_I_gatase-like"/>
</dbReference>
<dbReference type="Proteomes" id="UP000254737">
    <property type="component" value="Unassembled WGS sequence"/>
</dbReference>
<dbReference type="PANTHER" id="PTHR30237">
    <property type="entry name" value="MURAMOYLTETRAPEPTIDE CARBOXYPEPTIDASE"/>
    <property type="match status" value="1"/>
</dbReference>
<feature type="active site" description="Nucleophile" evidence="6">
    <location>
        <position position="112"/>
    </location>
</feature>
<dbReference type="GO" id="GO:0106415">
    <property type="term" value="F:muramoyltetrapeptide carboxypeptidase activity"/>
    <property type="evidence" value="ECO:0007669"/>
    <property type="project" value="UniProtKB-EC"/>
</dbReference>
<dbReference type="Pfam" id="PF17676">
    <property type="entry name" value="Peptidase_S66C"/>
    <property type="match status" value="1"/>
</dbReference>
<dbReference type="InterPro" id="IPR003507">
    <property type="entry name" value="S66_fam"/>
</dbReference>
<evidence type="ECO:0000313" key="10">
    <source>
        <dbReference type="Proteomes" id="UP000254737"/>
    </source>
</evidence>
<feature type="active site" description="Charge relay system" evidence="6">
    <location>
        <position position="208"/>
    </location>
</feature>
<dbReference type="Gene3D" id="3.50.30.60">
    <property type="entry name" value="LD-carboxypeptidase A C-terminal domain-like"/>
    <property type="match status" value="1"/>
</dbReference>
<keyword evidence="3" id="KW-0645">Protease</keyword>
<dbReference type="PANTHER" id="PTHR30237:SF2">
    <property type="entry name" value="MUREIN TETRAPEPTIDE CARBOXYPEPTIDASE"/>
    <property type="match status" value="1"/>
</dbReference>
<evidence type="ECO:0000256" key="1">
    <source>
        <dbReference type="ARBA" id="ARBA00010233"/>
    </source>
</evidence>
<dbReference type="InterPro" id="IPR040921">
    <property type="entry name" value="Peptidase_S66C"/>
</dbReference>
<dbReference type="InterPro" id="IPR040449">
    <property type="entry name" value="Peptidase_S66_N"/>
</dbReference>
<dbReference type="InterPro" id="IPR027461">
    <property type="entry name" value="Carboxypeptidase_A_C_sf"/>
</dbReference>
<dbReference type="SUPFAM" id="SSF141986">
    <property type="entry name" value="LD-carboxypeptidase A C-terminal domain-like"/>
    <property type="match status" value="1"/>
</dbReference>
<dbReference type="InterPro" id="IPR027478">
    <property type="entry name" value="LdcA_N"/>
</dbReference>
<evidence type="ECO:0000256" key="6">
    <source>
        <dbReference type="PIRSR" id="PIRSR028757-1"/>
    </source>
</evidence>
<dbReference type="Gene3D" id="3.40.50.10740">
    <property type="entry name" value="Class I glutamine amidotransferase-like"/>
    <property type="match status" value="1"/>
</dbReference>
<evidence type="ECO:0000256" key="5">
    <source>
        <dbReference type="ARBA" id="ARBA00022825"/>
    </source>
</evidence>
<sequence length="313" mass="35895">MIQPNFLKEGDKIAIVAPAKQMLFGELDEVIQLIKTWKLTPVLGENVYAEFDLGYHYAGTDELRTEDFQWALDNDDIKAIWCARGGYGSVKIIDSLNIDKFRENPKWIIGYSDITVFHNHFNRLGFQTLHGVTAKKLADTIYHPSSYQSVYDVLFGNKIEYHIKDSHRFNQLGEVEGELVGGNLSIVYSLLGSESAINNPQNKILFLEDWFENWYAVDRMMMNLKRNNILNQVKGIILGNFTHMDTEDENKENYNHPFDSTTYEVIHSFTKDLNIPIAFNFPSGHTGHNVALKMGAKVRLNITSNSVNLYFIE</sequence>
<feature type="active site" description="Charge relay system" evidence="6">
    <location>
        <position position="285"/>
    </location>
</feature>
<dbReference type="AlphaFoldDB" id="A0A376FZD3"/>
<dbReference type="RefSeq" id="WP_114998688.1">
    <property type="nucleotide sequence ID" value="NZ_JAAGKM010000002.1"/>
</dbReference>
<gene>
    <name evidence="9" type="ORF">NCTC13456_00641</name>
</gene>
<evidence type="ECO:0000256" key="3">
    <source>
        <dbReference type="ARBA" id="ARBA00022670"/>
    </source>
</evidence>
<organism evidence="9 10">
    <name type="scientific">Empedobacter falsenii</name>
    <dbReference type="NCBI Taxonomy" id="343874"/>
    <lineage>
        <taxon>Bacteria</taxon>
        <taxon>Pseudomonadati</taxon>
        <taxon>Bacteroidota</taxon>
        <taxon>Flavobacteriia</taxon>
        <taxon>Flavobacteriales</taxon>
        <taxon>Weeksellaceae</taxon>
        <taxon>Empedobacter</taxon>
    </lineage>
</organism>
<dbReference type="STRING" id="343874.GCA_000805695_01680"/>
<feature type="domain" description="LD-carboxypeptidase N-terminal" evidence="7">
    <location>
        <begin position="13"/>
        <end position="131"/>
    </location>
</feature>
<evidence type="ECO:0000259" key="7">
    <source>
        <dbReference type="Pfam" id="PF02016"/>
    </source>
</evidence>
<evidence type="ECO:0000259" key="8">
    <source>
        <dbReference type="Pfam" id="PF17676"/>
    </source>
</evidence>
<dbReference type="SUPFAM" id="SSF52317">
    <property type="entry name" value="Class I glutamine amidotransferase-like"/>
    <property type="match status" value="1"/>
</dbReference>
<keyword evidence="2 9" id="KW-0121">Carboxypeptidase</keyword>
<dbReference type="GO" id="GO:0008236">
    <property type="term" value="F:serine-type peptidase activity"/>
    <property type="evidence" value="ECO:0007669"/>
    <property type="project" value="UniProtKB-KW"/>
</dbReference>
<accession>A0A376FZD3</accession>
<dbReference type="EMBL" id="UFXS01000001">
    <property type="protein sequence ID" value="STD53729.1"/>
    <property type="molecule type" value="Genomic_DNA"/>
</dbReference>
<keyword evidence="4 9" id="KW-0378">Hydrolase</keyword>
<evidence type="ECO:0000313" key="9">
    <source>
        <dbReference type="EMBL" id="STD53729.1"/>
    </source>
</evidence>
<protein>
    <submittedName>
        <fullName evidence="9">Murein tetrapeptide carboxypeptidase</fullName>
        <ecNumber evidence="9">3.4.17.13</ecNumber>
    </submittedName>
</protein>
<dbReference type="EC" id="3.4.17.13" evidence="9"/>
<dbReference type="PIRSF" id="PIRSF028757">
    <property type="entry name" value="LD-carboxypeptidase"/>
    <property type="match status" value="1"/>
</dbReference>
<keyword evidence="5" id="KW-0720">Serine protease</keyword>
<reference evidence="9 10" key="1">
    <citation type="submission" date="2018-06" db="EMBL/GenBank/DDBJ databases">
        <authorList>
            <consortium name="Pathogen Informatics"/>
            <person name="Doyle S."/>
        </authorList>
    </citation>
    <scope>NUCLEOTIDE SEQUENCE [LARGE SCALE GENOMIC DNA]</scope>
    <source>
        <strain evidence="9 10">NCTC13456</strain>
    </source>
</reference>
<dbReference type="Pfam" id="PF02016">
    <property type="entry name" value="Peptidase_S66"/>
    <property type="match status" value="1"/>
</dbReference>
<dbReference type="CDD" id="cd07025">
    <property type="entry name" value="Peptidase_S66"/>
    <property type="match status" value="1"/>
</dbReference>
<comment type="similarity">
    <text evidence="1">Belongs to the peptidase S66 family.</text>
</comment>
<name>A0A376FZD3_9FLAO</name>